<proteinExistence type="predicted"/>
<accession>A0AA39FMV9</accession>
<evidence type="ECO:0000313" key="2">
    <source>
        <dbReference type="Proteomes" id="UP001168990"/>
    </source>
</evidence>
<dbReference type="AlphaFoldDB" id="A0AA39FMV9"/>
<sequence length="85" mass="10249">MIGVSRGKQTKWHIMNKYNGRSKSNILEVEQYTWEVNERWCKRCRKREDGMETENGKCIYSRLRSTKNSEKQIKIKKQNVGYLFT</sequence>
<name>A0AA39FMV9_9HYME</name>
<keyword evidence="2" id="KW-1185">Reference proteome</keyword>
<reference evidence="1" key="1">
    <citation type="journal article" date="2023" name="bioRxiv">
        <title>Scaffold-level genome assemblies of two parasitoid biocontrol wasps reveal the parthenogenesis mechanism and an associated novel virus.</title>
        <authorList>
            <person name="Inwood S."/>
            <person name="Skelly J."/>
            <person name="Guhlin J."/>
            <person name="Harrop T."/>
            <person name="Goldson S."/>
            <person name="Dearden P."/>
        </authorList>
    </citation>
    <scope>NUCLEOTIDE SEQUENCE</scope>
    <source>
        <strain evidence="1">Irish</strain>
        <tissue evidence="1">Whole body</tissue>
    </source>
</reference>
<reference evidence="1" key="2">
    <citation type="submission" date="2023-03" db="EMBL/GenBank/DDBJ databases">
        <authorList>
            <person name="Inwood S.N."/>
            <person name="Skelly J.G."/>
            <person name="Guhlin J."/>
            <person name="Harrop T.W.R."/>
            <person name="Goldson S.G."/>
            <person name="Dearden P.K."/>
        </authorList>
    </citation>
    <scope>NUCLEOTIDE SEQUENCE</scope>
    <source>
        <strain evidence="1">Irish</strain>
        <tissue evidence="1">Whole body</tissue>
    </source>
</reference>
<dbReference type="Proteomes" id="UP001168990">
    <property type="component" value="Unassembled WGS sequence"/>
</dbReference>
<comment type="caution">
    <text evidence="1">The sequence shown here is derived from an EMBL/GenBank/DDBJ whole genome shotgun (WGS) entry which is preliminary data.</text>
</comment>
<protein>
    <submittedName>
        <fullName evidence="1">Uncharacterized protein</fullName>
    </submittedName>
</protein>
<dbReference type="EMBL" id="JAQQBS010000002">
    <property type="protein sequence ID" value="KAK0172408.1"/>
    <property type="molecule type" value="Genomic_DNA"/>
</dbReference>
<organism evidence="1 2">
    <name type="scientific">Microctonus aethiopoides</name>
    <dbReference type="NCBI Taxonomy" id="144406"/>
    <lineage>
        <taxon>Eukaryota</taxon>
        <taxon>Metazoa</taxon>
        <taxon>Ecdysozoa</taxon>
        <taxon>Arthropoda</taxon>
        <taxon>Hexapoda</taxon>
        <taxon>Insecta</taxon>
        <taxon>Pterygota</taxon>
        <taxon>Neoptera</taxon>
        <taxon>Endopterygota</taxon>
        <taxon>Hymenoptera</taxon>
        <taxon>Apocrita</taxon>
        <taxon>Ichneumonoidea</taxon>
        <taxon>Braconidae</taxon>
        <taxon>Euphorinae</taxon>
        <taxon>Microctonus</taxon>
    </lineage>
</organism>
<evidence type="ECO:0000313" key="1">
    <source>
        <dbReference type="EMBL" id="KAK0172408.1"/>
    </source>
</evidence>
<gene>
    <name evidence="1" type="ORF">PV328_005727</name>
</gene>